<feature type="transmembrane region" description="Helical" evidence="1">
    <location>
        <begin position="56"/>
        <end position="80"/>
    </location>
</feature>
<organism evidence="2 3">
    <name type="scientific">Pythium oligandrum</name>
    <name type="common">Mycoparasitic fungus</name>
    <dbReference type="NCBI Taxonomy" id="41045"/>
    <lineage>
        <taxon>Eukaryota</taxon>
        <taxon>Sar</taxon>
        <taxon>Stramenopiles</taxon>
        <taxon>Oomycota</taxon>
        <taxon>Peronosporomycetes</taxon>
        <taxon>Pythiales</taxon>
        <taxon>Pythiaceae</taxon>
        <taxon>Pythium</taxon>
    </lineage>
</organism>
<dbReference type="AlphaFoldDB" id="A0A8K1FRZ8"/>
<keyword evidence="1" id="KW-0812">Transmembrane</keyword>
<protein>
    <submittedName>
        <fullName evidence="2">Uncharacterized protein</fullName>
    </submittedName>
</protein>
<feature type="transmembrane region" description="Helical" evidence="1">
    <location>
        <begin position="250"/>
        <end position="267"/>
    </location>
</feature>
<sequence length="531" mass="59281">MMTRTLSGCLVTTVKSSGVGISRLWDRFQVELHGRFSIQRIEELREYYVQVHWMRVLGVCLLTPVPALAVITLADCIPLAPPTAGRDANYVYWVRLIPVVWILVGGAVQHFRCCLPGLPMSHGELAFIALLATLAGTGLAYATSCFVGFPVPFNLVVQSFAILPVLIVAIRMLWRKSLREKPSLRAELRQQMLVLVGECVMTYVYPLYLFAILTMPALSQSAFTLMLPIIKMGVKNYFSRTLRRLDDLKPAFIVFNVDVFSAIYIANCLQATKSWRNTMIIMLIDIVQAAISMYDVHVVLIEINTIVRVDLFDGSLLDLCVQAAANPQARQELDRRVASASSTQKKLVSGRLSSSAIKPIVIARPNSTQSKSPLVTNLPDSELDAKLRPSECVRLAEKITRVLYIAEFFLLIEFAEVMVPVVYGIYLLAMSHLPNRAYYPQLSSLDEEELAHSVSAVMINAGLEFASILVTGWYLGRQLKLSSLRLLAFALEYQPALIHSSMTMWLSYVIQQSLVHSGVDFTLSFTWLHGG</sequence>
<evidence type="ECO:0000256" key="1">
    <source>
        <dbReference type="SAM" id="Phobius"/>
    </source>
</evidence>
<feature type="transmembrane region" description="Helical" evidence="1">
    <location>
        <begin position="450"/>
        <end position="475"/>
    </location>
</feature>
<accession>A0A8K1FRZ8</accession>
<comment type="caution">
    <text evidence="2">The sequence shown here is derived from an EMBL/GenBank/DDBJ whole genome shotgun (WGS) entry which is preliminary data.</text>
</comment>
<dbReference type="OrthoDB" id="117592at2759"/>
<dbReference type="Proteomes" id="UP000794436">
    <property type="component" value="Unassembled WGS sequence"/>
</dbReference>
<feature type="transmembrane region" description="Helical" evidence="1">
    <location>
        <begin position="408"/>
        <end position="430"/>
    </location>
</feature>
<reference evidence="2" key="1">
    <citation type="submission" date="2019-03" db="EMBL/GenBank/DDBJ databases">
        <title>Long read genome sequence of the mycoparasitic Pythium oligandrum ATCC 38472 isolated from sugarbeet rhizosphere.</title>
        <authorList>
            <person name="Gaulin E."/>
        </authorList>
    </citation>
    <scope>NUCLEOTIDE SEQUENCE</scope>
    <source>
        <strain evidence="2">ATCC 38472_TT</strain>
    </source>
</reference>
<proteinExistence type="predicted"/>
<keyword evidence="1" id="KW-0472">Membrane</keyword>
<dbReference type="EMBL" id="SPLM01000003">
    <property type="protein sequence ID" value="TMW68068.1"/>
    <property type="molecule type" value="Genomic_DNA"/>
</dbReference>
<evidence type="ECO:0000313" key="3">
    <source>
        <dbReference type="Proteomes" id="UP000794436"/>
    </source>
</evidence>
<keyword evidence="3" id="KW-1185">Reference proteome</keyword>
<feature type="transmembrane region" description="Helical" evidence="1">
    <location>
        <begin position="195"/>
        <end position="215"/>
    </location>
</feature>
<name>A0A8K1FRZ8_PYTOL</name>
<feature type="transmembrane region" description="Helical" evidence="1">
    <location>
        <begin position="125"/>
        <end position="149"/>
    </location>
</feature>
<feature type="transmembrane region" description="Helical" evidence="1">
    <location>
        <begin position="155"/>
        <end position="174"/>
    </location>
</feature>
<keyword evidence="1" id="KW-1133">Transmembrane helix</keyword>
<evidence type="ECO:0000313" key="2">
    <source>
        <dbReference type="EMBL" id="TMW68068.1"/>
    </source>
</evidence>
<gene>
    <name evidence="2" type="ORF">Poli38472_007740</name>
</gene>
<feature type="transmembrane region" description="Helical" evidence="1">
    <location>
        <begin position="92"/>
        <end position="113"/>
    </location>
</feature>